<evidence type="ECO:0000313" key="3">
    <source>
        <dbReference type="Proteomes" id="UP000019116"/>
    </source>
</evidence>
<dbReference type="Gramene" id="TraesCS4D02G287400.2">
    <property type="protein sequence ID" value="TraesCS4D02G287400.2"/>
    <property type="gene ID" value="TraesCS4D02G287400"/>
</dbReference>
<protein>
    <recommendedName>
        <fullName evidence="4">MO25-like protein</fullName>
    </recommendedName>
</protein>
<dbReference type="SUPFAM" id="SSF48371">
    <property type="entry name" value="ARM repeat"/>
    <property type="match status" value="1"/>
</dbReference>
<proteinExistence type="inferred from homology"/>
<dbReference type="OrthoDB" id="609103at2759"/>
<sequence length="336" mass="38169">MSGCLWPCVSSANAMTAGMGGGLFGPKARSPAELVRHTRDILRFIADHPEPCSGKLEAKREQKIADLSISVRAMKSILYGDGDGDPVAEACTQLTREFFKDNTLRLVIVCVPHMDLETQKEVTLVYANLARQKVDSRIPASDYLEVNQDLLDILMAGFNNRDIAIHYSTILRDCVRHQVAARYVLYSQHMKKFFDYIQFPDFSPSSEAFKTFKELLTRHKSSAAEFFTKNYDWLLGDILLERTNSSVMLRYVSSKENLIVLMNLLRDPSQPIQVEAFHIFKLFTANKNKPRDITSILVANKSKIIRFLNAFTLEKEDRVFESDKAQVLADVMAMKL</sequence>
<dbReference type="Gramene" id="TraesCS4D03G0680900.3">
    <property type="protein sequence ID" value="TraesCS4D03G0680900.3.CDS"/>
    <property type="gene ID" value="TraesCS4D03G0680900"/>
</dbReference>
<evidence type="ECO:0000256" key="1">
    <source>
        <dbReference type="ARBA" id="ARBA00011012"/>
    </source>
</evidence>
<reference evidence="2" key="1">
    <citation type="submission" date="2018-08" db="EMBL/GenBank/DDBJ databases">
        <authorList>
            <person name="Rossello M."/>
        </authorList>
    </citation>
    <scope>NUCLEOTIDE SEQUENCE [LARGE SCALE GENOMIC DNA]</scope>
    <source>
        <strain evidence="2">cv. Chinese Spring</strain>
    </source>
</reference>
<dbReference type="Pfam" id="PF08569">
    <property type="entry name" value="Mo25"/>
    <property type="match status" value="1"/>
</dbReference>
<gene>
    <name evidence="2" type="primary">LOC123100306</name>
</gene>
<name>A0A3B6JN20_WHEAT</name>
<reference evidence="2" key="2">
    <citation type="submission" date="2018-10" db="UniProtKB">
        <authorList>
            <consortium name="EnsemblPlants"/>
        </authorList>
    </citation>
    <scope>IDENTIFICATION</scope>
</reference>
<evidence type="ECO:0008006" key="4">
    <source>
        <dbReference type="Google" id="ProtNLM"/>
    </source>
</evidence>
<evidence type="ECO:0000313" key="2">
    <source>
        <dbReference type="EnsemblPlants" id="TraesCS4D02G287400.2"/>
    </source>
</evidence>
<dbReference type="PANTHER" id="PTHR10182">
    <property type="entry name" value="CALCIUM-BINDING PROTEIN 39-RELATED"/>
    <property type="match status" value="1"/>
</dbReference>
<dbReference type="SMR" id="A0A3B6JN20"/>
<dbReference type="AlphaFoldDB" id="A0A3B6JN20"/>
<comment type="similarity">
    <text evidence="1">Belongs to the Mo25 family.</text>
</comment>
<dbReference type="Gene3D" id="1.25.10.10">
    <property type="entry name" value="Leucine-rich Repeat Variant"/>
    <property type="match status" value="1"/>
</dbReference>
<dbReference type="Proteomes" id="UP000019116">
    <property type="component" value="Chromosome 4D"/>
</dbReference>
<dbReference type="InterPro" id="IPR013878">
    <property type="entry name" value="Mo25"/>
</dbReference>
<dbReference type="EnsemblPlants" id="TraesCS4D02G287400.2">
    <property type="protein sequence ID" value="TraesCS4D02G287400.2"/>
    <property type="gene ID" value="TraesCS4D02G287400"/>
</dbReference>
<dbReference type="InterPro" id="IPR011989">
    <property type="entry name" value="ARM-like"/>
</dbReference>
<dbReference type="InterPro" id="IPR016024">
    <property type="entry name" value="ARM-type_fold"/>
</dbReference>
<organism evidence="2">
    <name type="scientific">Triticum aestivum</name>
    <name type="common">Wheat</name>
    <dbReference type="NCBI Taxonomy" id="4565"/>
    <lineage>
        <taxon>Eukaryota</taxon>
        <taxon>Viridiplantae</taxon>
        <taxon>Streptophyta</taxon>
        <taxon>Embryophyta</taxon>
        <taxon>Tracheophyta</taxon>
        <taxon>Spermatophyta</taxon>
        <taxon>Magnoliopsida</taxon>
        <taxon>Liliopsida</taxon>
        <taxon>Poales</taxon>
        <taxon>Poaceae</taxon>
        <taxon>BOP clade</taxon>
        <taxon>Pooideae</taxon>
        <taxon>Triticodae</taxon>
        <taxon>Triticeae</taxon>
        <taxon>Triticinae</taxon>
        <taxon>Triticum</taxon>
    </lineage>
</organism>
<dbReference type="PANTHER" id="PTHR10182:SF27">
    <property type="entry name" value="PROTEIN 39, PUTATIVE, EXPRESSED-RELATED"/>
    <property type="match status" value="1"/>
</dbReference>
<keyword evidence="3" id="KW-1185">Reference proteome</keyword>
<accession>A0A3B6JN20</accession>